<evidence type="ECO:0008006" key="4">
    <source>
        <dbReference type="Google" id="ProtNLM"/>
    </source>
</evidence>
<dbReference type="OrthoDB" id="2382401at2"/>
<dbReference type="Proteomes" id="UP000093309">
    <property type="component" value="Unassembled WGS sequence"/>
</dbReference>
<protein>
    <recommendedName>
        <fullName evidence="4">Spore coat protein</fullName>
    </recommendedName>
</protein>
<evidence type="ECO:0000313" key="3">
    <source>
        <dbReference type="Proteomes" id="UP000093309"/>
    </source>
</evidence>
<gene>
    <name evidence="2" type="ORF">A8709_20875</name>
</gene>
<feature type="compositionally biased region" description="Low complexity" evidence="1">
    <location>
        <begin position="188"/>
        <end position="208"/>
    </location>
</feature>
<dbReference type="STRING" id="512399.A8709_20875"/>
<feature type="compositionally biased region" description="Polar residues" evidence="1">
    <location>
        <begin position="161"/>
        <end position="186"/>
    </location>
</feature>
<feature type="compositionally biased region" description="Low complexity" evidence="1">
    <location>
        <begin position="217"/>
        <end position="233"/>
    </location>
</feature>
<feature type="compositionally biased region" description="Polar residues" evidence="1">
    <location>
        <begin position="234"/>
        <end position="249"/>
    </location>
</feature>
<feature type="compositionally biased region" description="Polar residues" evidence="1">
    <location>
        <begin position="124"/>
        <end position="135"/>
    </location>
</feature>
<dbReference type="RefSeq" id="WP_065854659.1">
    <property type="nucleotide sequence ID" value="NZ_LYPC01000025.1"/>
</dbReference>
<dbReference type="InterPro" id="IPR012851">
    <property type="entry name" value="Spore_coat_CotF-like"/>
</dbReference>
<name>A0A1C0ZYU0_9BACL</name>
<proteinExistence type="predicted"/>
<feature type="compositionally biased region" description="Low complexity" evidence="1">
    <location>
        <begin position="136"/>
        <end position="160"/>
    </location>
</feature>
<sequence>MYQSNSQQQQQQQQQVNLEELDFANFVLSELKRSAREYTTAALEAANPGIRQTFEKLLQNTLDDQALIFQEIQKLGGYEIQPATQQLIQQELQKQSQTSVKVQSIVQQHAGRASAVSYTEPDQDMTQMQPSQLHVQSQPHQTQTQSYQQAQSHQPQHQTPSYTQQESQQHNQVAALHQTPTPSFQPVNYANQYPNAAYNNAGNRNNQQSQGYMPNNSQAQVQPQQQSSYAQTQGRGYQQDHSYGQSNANFGRETQGYAASANQGSEHMGATNRPAQARIISRNQPGANASTSGDNTNMNRSQEGNKYNF</sequence>
<keyword evidence="3" id="KW-1185">Reference proteome</keyword>
<dbReference type="EMBL" id="LYPC01000025">
    <property type="protein sequence ID" value="OCT13198.1"/>
    <property type="molecule type" value="Genomic_DNA"/>
</dbReference>
<dbReference type="Pfam" id="PF07875">
    <property type="entry name" value="Coat_F"/>
    <property type="match status" value="1"/>
</dbReference>
<evidence type="ECO:0000256" key="1">
    <source>
        <dbReference type="SAM" id="MobiDB-lite"/>
    </source>
</evidence>
<feature type="region of interest" description="Disordered" evidence="1">
    <location>
        <begin position="113"/>
        <end position="309"/>
    </location>
</feature>
<accession>A0A1C0ZYU0</accession>
<comment type="caution">
    <text evidence="2">The sequence shown here is derived from an EMBL/GenBank/DDBJ whole genome shotgun (WGS) entry which is preliminary data.</text>
</comment>
<feature type="compositionally biased region" description="Polar residues" evidence="1">
    <location>
        <begin position="281"/>
        <end position="309"/>
    </location>
</feature>
<evidence type="ECO:0000313" key="2">
    <source>
        <dbReference type="EMBL" id="OCT13198.1"/>
    </source>
</evidence>
<dbReference type="AlphaFoldDB" id="A0A1C0ZYU0"/>
<organism evidence="2 3">
    <name type="scientific">Paenibacillus pectinilyticus</name>
    <dbReference type="NCBI Taxonomy" id="512399"/>
    <lineage>
        <taxon>Bacteria</taxon>
        <taxon>Bacillati</taxon>
        <taxon>Bacillota</taxon>
        <taxon>Bacilli</taxon>
        <taxon>Bacillales</taxon>
        <taxon>Paenibacillaceae</taxon>
        <taxon>Paenibacillus</taxon>
    </lineage>
</organism>
<reference evidence="3" key="1">
    <citation type="submission" date="2016-05" db="EMBL/GenBank/DDBJ databases">
        <title>Paenibacillus oryzae. sp. nov., isolated from the rice root.</title>
        <authorList>
            <person name="Zhang J."/>
            <person name="Zhang X."/>
        </authorList>
    </citation>
    <scope>NUCLEOTIDE SEQUENCE [LARGE SCALE GENOMIC DNA]</scope>
    <source>
        <strain evidence="3">KCTC13222</strain>
    </source>
</reference>